<dbReference type="PANTHER" id="PTHR47811:SF1">
    <property type="entry name" value="TRNA PSEUDOURIDINE SYNTHASE D"/>
    <property type="match status" value="1"/>
</dbReference>
<dbReference type="GO" id="GO:0160150">
    <property type="term" value="F:tRNA pseudouridine(13) synthase activity"/>
    <property type="evidence" value="ECO:0007669"/>
    <property type="project" value="UniProtKB-EC"/>
</dbReference>
<dbReference type="Pfam" id="PF01142">
    <property type="entry name" value="TruD"/>
    <property type="match status" value="2"/>
</dbReference>
<keyword evidence="2 4" id="KW-0819">tRNA processing</keyword>
<dbReference type="PANTHER" id="PTHR47811">
    <property type="entry name" value="TRNA PSEUDOURIDINE SYNTHASE D"/>
    <property type="match status" value="1"/>
</dbReference>
<dbReference type="InterPro" id="IPR042214">
    <property type="entry name" value="TruD_catalytic"/>
</dbReference>
<comment type="caution">
    <text evidence="6">The sequence shown here is derived from an EMBL/GenBank/DDBJ whole genome shotgun (WGS) entry which is preliminary data.</text>
</comment>
<dbReference type="EMBL" id="LIBB01000256">
    <property type="protein sequence ID" value="KRO71018.1"/>
    <property type="molecule type" value="Genomic_DNA"/>
</dbReference>
<dbReference type="Gene3D" id="3.30.2340.10">
    <property type="entry name" value="TruD, insertion domain"/>
    <property type="match status" value="1"/>
</dbReference>
<comment type="catalytic activity">
    <reaction evidence="4">
        <text>uridine(13) in tRNA = pseudouridine(13) in tRNA</text>
        <dbReference type="Rhea" id="RHEA:42540"/>
        <dbReference type="Rhea" id="RHEA-COMP:10105"/>
        <dbReference type="Rhea" id="RHEA-COMP:10106"/>
        <dbReference type="ChEBI" id="CHEBI:65314"/>
        <dbReference type="ChEBI" id="CHEBI:65315"/>
        <dbReference type="EC" id="5.4.99.27"/>
    </reaction>
</comment>
<proteinExistence type="inferred from homology"/>
<evidence type="ECO:0000256" key="4">
    <source>
        <dbReference type="HAMAP-Rule" id="MF_01082"/>
    </source>
</evidence>
<dbReference type="GO" id="GO:0031119">
    <property type="term" value="P:tRNA pseudouridine synthesis"/>
    <property type="evidence" value="ECO:0007669"/>
    <property type="project" value="UniProtKB-UniRule"/>
</dbReference>
<reference evidence="6 7" key="1">
    <citation type="submission" date="2015-10" db="EMBL/GenBank/DDBJ databases">
        <title>Metagenome-Assembled Genomes uncover a global brackish microbiome.</title>
        <authorList>
            <person name="Hugerth L.W."/>
            <person name="Larsson J."/>
            <person name="Alneberg J."/>
            <person name="Lindh M.V."/>
            <person name="Legrand C."/>
            <person name="Pinhassi J."/>
            <person name="Andersson A.F."/>
        </authorList>
    </citation>
    <scope>NUCLEOTIDE SEQUENCE [LARGE SCALE GENOMIC DNA]</scope>
    <source>
        <strain evidence="6">BACL4 MAG-120507-bin80</strain>
    </source>
</reference>
<dbReference type="GO" id="GO:0003723">
    <property type="term" value="F:RNA binding"/>
    <property type="evidence" value="ECO:0007669"/>
    <property type="project" value="InterPro"/>
</dbReference>
<dbReference type="InterPro" id="IPR011760">
    <property type="entry name" value="PsdUridine_synth_TruD_insert"/>
</dbReference>
<evidence type="ECO:0000256" key="3">
    <source>
        <dbReference type="ARBA" id="ARBA00023235"/>
    </source>
</evidence>
<dbReference type="InterPro" id="IPR020103">
    <property type="entry name" value="PsdUridine_synth_cat_dom_sf"/>
</dbReference>
<dbReference type="InterPro" id="IPR050170">
    <property type="entry name" value="TruD_pseudoU_synthase"/>
</dbReference>
<feature type="active site" description="Nucleophile" evidence="4">
    <location>
        <position position="89"/>
    </location>
</feature>
<evidence type="ECO:0000256" key="2">
    <source>
        <dbReference type="ARBA" id="ARBA00022694"/>
    </source>
</evidence>
<dbReference type="InterPro" id="IPR001656">
    <property type="entry name" value="PsdUridine_synth_TruD"/>
</dbReference>
<dbReference type="SUPFAM" id="SSF55120">
    <property type="entry name" value="Pseudouridine synthase"/>
    <property type="match status" value="1"/>
</dbReference>
<organism evidence="6 7">
    <name type="scientific">OM182 bacterium BACL3 MAG-120507-bin80</name>
    <dbReference type="NCBI Taxonomy" id="1655577"/>
    <lineage>
        <taxon>Bacteria</taxon>
        <taxon>Pseudomonadati</taxon>
        <taxon>Pseudomonadota</taxon>
        <taxon>Gammaproteobacteria</taxon>
        <taxon>OMG group</taxon>
        <taxon>OM182 clade</taxon>
    </lineage>
</organism>
<comment type="similarity">
    <text evidence="1 4">Belongs to the pseudouridine synthase TruD family.</text>
</comment>
<evidence type="ECO:0000313" key="6">
    <source>
        <dbReference type="EMBL" id="KRO71018.1"/>
    </source>
</evidence>
<dbReference type="EC" id="5.4.99.27" evidence="4"/>
<sequence>MSEPRATNDLLPLDSLAYALGKPQGSAIIKQEFSDFRVDEELAFAPSGEGDHVFIQIQKTDASTIEVAKRLSDVAAVRQADVSYSGMKDRRGETSQWFSVKLPPEKEPRLAALEDEKLAIIAMHRNSRKLKIGSHARNRFQLKLRGCEGSRDDFERRLEALRDGGVPNYFGAQRFGAQMSNLRQVSVLMRQVLEGDKAVQQGGRFRRGMLYSAARSYLFNQVLSERISAGNWQSYLRGDVLSLDGSGRCFKLADEEAGEEWTDELQQRIETLDIHTTGPLPGIISAKDKYVSSGEAADIEKRVLTELDWMVAGLEAFGLQASRRALRFAAAELTWQWEQEIPARISSSDAEACGNLNLAFTLPRGAYATSLLRELCQLRES</sequence>
<accession>A0A0R2SET6</accession>
<evidence type="ECO:0000259" key="5">
    <source>
        <dbReference type="PROSITE" id="PS50984"/>
    </source>
</evidence>
<gene>
    <name evidence="4" type="primary">truD</name>
    <name evidence="6" type="ORF">ABR69_07220</name>
</gene>
<comment type="function">
    <text evidence="4">Responsible for synthesis of pseudouridine from uracil-13 in transfer RNAs.</text>
</comment>
<dbReference type="GO" id="GO:0005829">
    <property type="term" value="C:cytosol"/>
    <property type="evidence" value="ECO:0007669"/>
    <property type="project" value="TreeGrafter"/>
</dbReference>
<dbReference type="AlphaFoldDB" id="A0A0R2SET6"/>
<protein>
    <recommendedName>
        <fullName evidence="4">tRNA pseudouridine synthase D</fullName>
        <ecNumber evidence="4">5.4.99.27</ecNumber>
    </recommendedName>
    <alternativeName>
        <fullName evidence="4">tRNA pseudouridine(13) synthase</fullName>
    </alternativeName>
    <alternativeName>
        <fullName evidence="4">tRNA pseudouridylate synthase D</fullName>
    </alternativeName>
    <alternativeName>
        <fullName evidence="4">tRNA-uridine isomerase D</fullName>
    </alternativeName>
</protein>
<dbReference type="Gene3D" id="3.30.2350.20">
    <property type="entry name" value="TruD, catalytic domain"/>
    <property type="match status" value="1"/>
</dbReference>
<dbReference type="PIRSF" id="PIRSF037016">
    <property type="entry name" value="Pseudouridin_synth_euk_prd"/>
    <property type="match status" value="1"/>
</dbReference>
<evidence type="ECO:0000256" key="1">
    <source>
        <dbReference type="ARBA" id="ARBA00007953"/>
    </source>
</evidence>
<dbReference type="InterPro" id="IPR043165">
    <property type="entry name" value="TruD_insert_sf"/>
</dbReference>
<dbReference type="PROSITE" id="PS50984">
    <property type="entry name" value="TRUD"/>
    <property type="match status" value="1"/>
</dbReference>
<dbReference type="HAMAP" id="MF_01082">
    <property type="entry name" value="TruD"/>
    <property type="match status" value="1"/>
</dbReference>
<name>A0A0R2SET6_9GAMM</name>
<evidence type="ECO:0000313" key="7">
    <source>
        <dbReference type="Proteomes" id="UP000051934"/>
    </source>
</evidence>
<feature type="domain" description="TRUD" evidence="5">
    <location>
        <begin position="165"/>
        <end position="328"/>
    </location>
</feature>
<keyword evidence="3 4" id="KW-0413">Isomerase</keyword>
<dbReference type="Proteomes" id="UP000051934">
    <property type="component" value="Unassembled WGS sequence"/>
</dbReference>